<protein>
    <submittedName>
        <fullName evidence="1">Immediate early response 3-interacting protein 1</fullName>
    </submittedName>
</protein>
<dbReference type="InParanoid" id="L9KKL0"/>
<sequence length="117" mass="13570">MNLQHKQRRVNSQWELSMRTNFNLLDISLESAGIKILRADPMSCWRYMRKNCWGGIGQCLGAAQEAMAFTLYLLLQEALLCVKAITVLHEERFLKKLAEEQTRKLVDLEKSQELNLS</sequence>
<dbReference type="Proteomes" id="UP000011518">
    <property type="component" value="Unassembled WGS sequence"/>
</dbReference>
<dbReference type="EMBL" id="KB320862">
    <property type="protein sequence ID" value="ELW61682.1"/>
    <property type="molecule type" value="Genomic_DNA"/>
</dbReference>
<dbReference type="STRING" id="246437.L9KKL0"/>
<gene>
    <name evidence="1" type="ORF">TREES_T100017860</name>
</gene>
<reference evidence="2" key="1">
    <citation type="submission" date="2012-07" db="EMBL/GenBank/DDBJ databases">
        <title>Genome of the Chinese tree shrew, a rising model animal genetically related to primates.</title>
        <authorList>
            <person name="Zhang G."/>
            <person name="Fan Y."/>
            <person name="Yao Y."/>
            <person name="Huang Z."/>
        </authorList>
    </citation>
    <scope>NUCLEOTIDE SEQUENCE [LARGE SCALE GENOMIC DNA]</scope>
</reference>
<reference evidence="2" key="2">
    <citation type="journal article" date="2013" name="Nat. Commun.">
        <title>Genome of the Chinese tree shrew.</title>
        <authorList>
            <person name="Fan Y."/>
            <person name="Huang Z.Y."/>
            <person name="Cao C.C."/>
            <person name="Chen C.S."/>
            <person name="Chen Y.X."/>
            <person name="Fan D.D."/>
            <person name="He J."/>
            <person name="Hou H.L."/>
            <person name="Hu L."/>
            <person name="Hu X.T."/>
            <person name="Jiang X.T."/>
            <person name="Lai R."/>
            <person name="Lang Y.S."/>
            <person name="Liang B."/>
            <person name="Liao S.G."/>
            <person name="Mu D."/>
            <person name="Ma Y.Y."/>
            <person name="Niu Y.Y."/>
            <person name="Sun X.Q."/>
            <person name="Xia J.Q."/>
            <person name="Xiao J."/>
            <person name="Xiong Z.Q."/>
            <person name="Xu L."/>
            <person name="Yang L."/>
            <person name="Zhang Y."/>
            <person name="Zhao W."/>
            <person name="Zhao X.D."/>
            <person name="Zheng Y.T."/>
            <person name="Zhou J.M."/>
            <person name="Zhu Y.B."/>
            <person name="Zhang G.J."/>
            <person name="Wang J."/>
            <person name="Yao Y.G."/>
        </authorList>
    </citation>
    <scope>NUCLEOTIDE SEQUENCE [LARGE SCALE GENOMIC DNA]</scope>
</reference>
<organism evidence="1 2">
    <name type="scientific">Tupaia chinensis</name>
    <name type="common">Chinese tree shrew</name>
    <name type="synonym">Tupaia belangeri chinensis</name>
    <dbReference type="NCBI Taxonomy" id="246437"/>
    <lineage>
        <taxon>Eukaryota</taxon>
        <taxon>Metazoa</taxon>
        <taxon>Chordata</taxon>
        <taxon>Craniata</taxon>
        <taxon>Vertebrata</taxon>
        <taxon>Euteleostomi</taxon>
        <taxon>Mammalia</taxon>
        <taxon>Eutheria</taxon>
        <taxon>Euarchontoglires</taxon>
        <taxon>Scandentia</taxon>
        <taxon>Tupaiidae</taxon>
        <taxon>Tupaia</taxon>
    </lineage>
</organism>
<evidence type="ECO:0000313" key="1">
    <source>
        <dbReference type="EMBL" id="ELW61682.1"/>
    </source>
</evidence>
<keyword evidence="2" id="KW-1185">Reference proteome</keyword>
<dbReference type="AlphaFoldDB" id="L9KKL0"/>
<proteinExistence type="predicted"/>
<name>L9KKL0_TUPCH</name>
<accession>L9KKL0</accession>
<evidence type="ECO:0000313" key="2">
    <source>
        <dbReference type="Proteomes" id="UP000011518"/>
    </source>
</evidence>